<dbReference type="GO" id="GO:0003700">
    <property type="term" value="F:DNA-binding transcription factor activity"/>
    <property type="evidence" value="ECO:0007669"/>
    <property type="project" value="InterPro"/>
</dbReference>
<dbReference type="GO" id="GO:0003677">
    <property type="term" value="F:DNA binding"/>
    <property type="evidence" value="ECO:0007669"/>
    <property type="project" value="UniProtKB-KW"/>
</dbReference>
<evidence type="ECO:0000313" key="6">
    <source>
        <dbReference type="Proteomes" id="UP000323632"/>
    </source>
</evidence>
<dbReference type="InterPro" id="IPR036388">
    <property type="entry name" value="WH-like_DNA-bd_sf"/>
</dbReference>
<dbReference type="CDD" id="cd00090">
    <property type="entry name" value="HTH_ARSR"/>
    <property type="match status" value="1"/>
</dbReference>
<feature type="domain" description="HTH arsR-type" evidence="4">
    <location>
        <begin position="1"/>
        <end position="96"/>
    </location>
</feature>
<sequence length="96" mass="11101">MKTLLDFKKIEKISKALGDPYRLQIIESVKKYDTTCMQCSDIVEMLALSQPAISHHIKLLVEADLLIAEKEGRTMRYTLNKEVFADYAQYLNSFLK</sequence>
<dbReference type="InterPro" id="IPR051081">
    <property type="entry name" value="HTH_MetalResp_TranReg"/>
</dbReference>
<accession>A0A5M6CKA0</accession>
<evidence type="ECO:0000259" key="4">
    <source>
        <dbReference type="PROSITE" id="PS50987"/>
    </source>
</evidence>
<keyword evidence="1" id="KW-0805">Transcription regulation</keyword>
<evidence type="ECO:0000256" key="2">
    <source>
        <dbReference type="ARBA" id="ARBA00023125"/>
    </source>
</evidence>
<dbReference type="PROSITE" id="PS50987">
    <property type="entry name" value="HTH_ARSR_2"/>
    <property type="match status" value="1"/>
</dbReference>
<keyword evidence="2" id="KW-0238">DNA-binding</keyword>
<organism evidence="5 6">
    <name type="scientific">Taibaiella lutea</name>
    <dbReference type="NCBI Taxonomy" id="2608001"/>
    <lineage>
        <taxon>Bacteria</taxon>
        <taxon>Pseudomonadati</taxon>
        <taxon>Bacteroidota</taxon>
        <taxon>Chitinophagia</taxon>
        <taxon>Chitinophagales</taxon>
        <taxon>Chitinophagaceae</taxon>
        <taxon>Taibaiella</taxon>
    </lineage>
</organism>
<keyword evidence="6" id="KW-1185">Reference proteome</keyword>
<dbReference type="RefSeq" id="WP_150033296.1">
    <property type="nucleotide sequence ID" value="NZ_VWSH01000003.1"/>
</dbReference>
<reference evidence="5 6" key="1">
    <citation type="submission" date="2019-09" db="EMBL/GenBank/DDBJ databases">
        <title>Genome sequence and assembly of Taibaiella sp.</title>
        <authorList>
            <person name="Chhetri G."/>
        </authorList>
    </citation>
    <scope>NUCLEOTIDE SEQUENCE [LARGE SCALE GENOMIC DNA]</scope>
    <source>
        <strain evidence="5 6">KVB11</strain>
    </source>
</reference>
<gene>
    <name evidence="5" type="ORF">F0919_13495</name>
</gene>
<keyword evidence="3" id="KW-0804">Transcription</keyword>
<dbReference type="Pfam" id="PF01022">
    <property type="entry name" value="HTH_5"/>
    <property type="match status" value="1"/>
</dbReference>
<dbReference type="PRINTS" id="PR00778">
    <property type="entry name" value="HTHARSR"/>
</dbReference>
<proteinExistence type="predicted"/>
<evidence type="ECO:0000256" key="3">
    <source>
        <dbReference type="ARBA" id="ARBA00023163"/>
    </source>
</evidence>
<dbReference type="SUPFAM" id="SSF46785">
    <property type="entry name" value="Winged helix' DNA-binding domain"/>
    <property type="match status" value="1"/>
</dbReference>
<evidence type="ECO:0000313" key="5">
    <source>
        <dbReference type="EMBL" id="KAA5533549.1"/>
    </source>
</evidence>
<name>A0A5M6CKA0_9BACT</name>
<dbReference type="SMART" id="SM00418">
    <property type="entry name" value="HTH_ARSR"/>
    <property type="match status" value="1"/>
</dbReference>
<comment type="caution">
    <text evidence="5">The sequence shown here is derived from an EMBL/GenBank/DDBJ whole genome shotgun (WGS) entry which is preliminary data.</text>
</comment>
<dbReference type="Proteomes" id="UP000323632">
    <property type="component" value="Unassembled WGS sequence"/>
</dbReference>
<dbReference type="InterPro" id="IPR036390">
    <property type="entry name" value="WH_DNA-bd_sf"/>
</dbReference>
<dbReference type="PANTHER" id="PTHR33154:SF33">
    <property type="entry name" value="TRANSCRIPTIONAL REPRESSOR SDPR"/>
    <property type="match status" value="1"/>
</dbReference>
<dbReference type="InterPro" id="IPR001845">
    <property type="entry name" value="HTH_ArsR_DNA-bd_dom"/>
</dbReference>
<dbReference type="EMBL" id="VWSH01000003">
    <property type="protein sequence ID" value="KAA5533549.1"/>
    <property type="molecule type" value="Genomic_DNA"/>
</dbReference>
<protein>
    <submittedName>
        <fullName evidence="5">Winged helix-turn-helix transcriptional regulator</fullName>
    </submittedName>
</protein>
<dbReference type="AlphaFoldDB" id="A0A5M6CKA0"/>
<evidence type="ECO:0000256" key="1">
    <source>
        <dbReference type="ARBA" id="ARBA00023015"/>
    </source>
</evidence>
<dbReference type="Gene3D" id="1.10.10.10">
    <property type="entry name" value="Winged helix-like DNA-binding domain superfamily/Winged helix DNA-binding domain"/>
    <property type="match status" value="1"/>
</dbReference>
<dbReference type="InterPro" id="IPR011991">
    <property type="entry name" value="ArsR-like_HTH"/>
</dbReference>
<dbReference type="PANTHER" id="PTHR33154">
    <property type="entry name" value="TRANSCRIPTIONAL REGULATOR, ARSR FAMILY"/>
    <property type="match status" value="1"/>
</dbReference>
<dbReference type="NCBIfam" id="NF033788">
    <property type="entry name" value="HTH_metalloreg"/>
    <property type="match status" value="1"/>
</dbReference>